<dbReference type="EMBL" id="AFRT01000449">
    <property type="protein sequence ID" value="ELU44027.1"/>
    <property type="molecule type" value="Genomic_DNA"/>
</dbReference>
<keyword evidence="2" id="KW-1185">Reference proteome</keyword>
<reference evidence="1 2" key="1">
    <citation type="journal article" date="2013" name="Nat. Commun.">
        <title>The evolution and pathogenic mechanisms of the rice sheath blight pathogen.</title>
        <authorList>
            <person name="Zheng A."/>
            <person name="Lin R."/>
            <person name="Xu L."/>
            <person name="Qin P."/>
            <person name="Tang C."/>
            <person name="Ai P."/>
            <person name="Zhang D."/>
            <person name="Liu Y."/>
            <person name="Sun Z."/>
            <person name="Feng H."/>
            <person name="Wang Y."/>
            <person name="Chen Y."/>
            <person name="Liang X."/>
            <person name="Fu R."/>
            <person name="Li Q."/>
            <person name="Zhang J."/>
            <person name="Yu X."/>
            <person name="Xie Z."/>
            <person name="Ding L."/>
            <person name="Guan P."/>
            <person name="Tang J."/>
            <person name="Liang Y."/>
            <person name="Wang S."/>
            <person name="Deng Q."/>
            <person name="Li S."/>
            <person name="Zhu J."/>
            <person name="Wang L."/>
            <person name="Liu H."/>
            <person name="Li P."/>
        </authorList>
    </citation>
    <scope>NUCLEOTIDE SEQUENCE [LARGE SCALE GENOMIC DNA]</scope>
    <source>
        <strain evidence="2">AG-1 IA</strain>
    </source>
</reference>
<accession>L8X4J0</accession>
<dbReference type="Proteomes" id="UP000011668">
    <property type="component" value="Unassembled WGS sequence"/>
</dbReference>
<organism evidence="1 2">
    <name type="scientific">Thanatephorus cucumeris (strain AG1-IA)</name>
    <name type="common">Rice sheath blight fungus</name>
    <name type="synonym">Rhizoctonia solani</name>
    <dbReference type="NCBI Taxonomy" id="983506"/>
    <lineage>
        <taxon>Eukaryota</taxon>
        <taxon>Fungi</taxon>
        <taxon>Dikarya</taxon>
        <taxon>Basidiomycota</taxon>
        <taxon>Agaricomycotina</taxon>
        <taxon>Agaricomycetes</taxon>
        <taxon>Cantharellales</taxon>
        <taxon>Ceratobasidiaceae</taxon>
        <taxon>Rhizoctonia</taxon>
        <taxon>Rhizoctonia solani AG-1</taxon>
    </lineage>
</organism>
<evidence type="ECO:0000313" key="1">
    <source>
        <dbReference type="EMBL" id="ELU44027.1"/>
    </source>
</evidence>
<proteinExistence type="predicted"/>
<protein>
    <submittedName>
        <fullName evidence="1">Uncharacterized protein</fullName>
    </submittedName>
</protein>
<dbReference type="HOGENOM" id="CLU_2980706_0_0_1"/>
<evidence type="ECO:0000313" key="2">
    <source>
        <dbReference type="Proteomes" id="UP000011668"/>
    </source>
</evidence>
<sequence>MTLCTLRLCHSFRLAEYFGPGELLRLYSYIPLSGHGLSSEIVHLQINYPAGRCSPILN</sequence>
<name>L8X4J0_THACA</name>
<dbReference type="AlphaFoldDB" id="L8X4J0"/>
<comment type="caution">
    <text evidence="1">The sequence shown here is derived from an EMBL/GenBank/DDBJ whole genome shotgun (WGS) entry which is preliminary data.</text>
</comment>
<gene>
    <name evidence="1" type="ORF">AG1IA_01943</name>
</gene>